<organism evidence="1 2">
    <name type="scientific">Acidianus brierleyi</name>
    <dbReference type="NCBI Taxonomy" id="41673"/>
    <lineage>
        <taxon>Archaea</taxon>
        <taxon>Thermoproteota</taxon>
        <taxon>Thermoprotei</taxon>
        <taxon>Sulfolobales</taxon>
        <taxon>Sulfolobaceae</taxon>
        <taxon>Acidianus</taxon>
    </lineage>
</organism>
<name>A0A2U9IGM5_9CREN</name>
<gene>
    <name evidence="1" type="ORF">DFR85_11555</name>
</gene>
<evidence type="ECO:0000313" key="1">
    <source>
        <dbReference type="EMBL" id="AWR95136.1"/>
    </source>
</evidence>
<dbReference type="KEGG" id="abri:DFR85_11555"/>
<dbReference type="GeneID" id="36832801"/>
<dbReference type="Proteomes" id="UP000248044">
    <property type="component" value="Chromosome"/>
</dbReference>
<evidence type="ECO:0000313" key="2">
    <source>
        <dbReference type="Proteomes" id="UP000248044"/>
    </source>
</evidence>
<dbReference type="EMBL" id="CP029289">
    <property type="protein sequence ID" value="AWR95136.1"/>
    <property type="molecule type" value="Genomic_DNA"/>
</dbReference>
<dbReference type="OrthoDB" id="382099at2157"/>
<protein>
    <submittedName>
        <fullName evidence="1">Uncharacterized protein</fullName>
    </submittedName>
</protein>
<dbReference type="RefSeq" id="WP_110271017.1">
    <property type="nucleotide sequence ID" value="NZ_CP029289.2"/>
</dbReference>
<sequence>MGIFDKMKKNVSDVINTTEHRLTGRPPVKGKFITNIPKALMVEDWYWDEEGVFTLEKKPGLLSSGIKKGKIIRWQEIDDIIPLNVSQTSNYSAFGLSGETNMIGDWVIKKKDGATVTIKYVIDPINRAEAFKKIYLNKK</sequence>
<accession>A0A2U9IGM5</accession>
<dbReference type="AlphaFoldDB" id="A0A2U9IGM5"/>
<keyword evidence="2" id="KW-1185">Reference proteome</keyword>
<reference evidence="1 2" key="1">
    <citation type="submission" date="2018-05" db="EMBL/GenBank/DDBJ databases">
        <title>Complete Genome Sequences of Extremely Thermoacidophilic, Metal-Mobilizing Type-Strain Members of the Archaeal Family Sulfolobaceae: Acidianus brierleyi DSM-1651T, Acidianus sulfidivorans DSM-18786T, Metallosphaera hakonensis DSM-7519T, and Metallosphaera prunae DSM-10039T.</title>
        <authorList>
            <person name="Counts J.A."/>
            <person name="Kelly R.M."/>
        </authorList>
    </citation>
    <scope>NUCLEOTIDE SEQUENCE [LARGE SCALE GENOMIC DNA]</scope>
    <source>
        <strain evidence="1 2">DSM 1651</strain>
    </source>
</reference>
<proteinExistence type="predicted"/>